<accession>A0A9N9R8P0</accession>
<protein>
    <recommendedName>
        <fullName evidence="4">Defensin</fullName>
    </recommendedName>
</protein>
<feature type="chain" id="PRO_5040315198" description="Defensin" evidence="1">
    <location>
        <begin position="24"/>
        <end position="140"/>
    </location>
</feature>
<dbReference type="InterPro" id="IPR036574">
    <property type="entry name" value="Scorpion_toxin-like_sf"/>
</dbReference>
<evidence type="ECO:0000313" key="2">
    <source>
        <dbReference type="EMBL" id="CAG9791797.1"/>
    </source>
</evidence>
<reference evidence="2" key="2">
    <citation type="submission" date="2022-10" db="EMBL/GenBank/DDBJ databases">
        <authorList>
            <consortium name="ENA_rothamsted_submissions"/>
            <consortium name="culmorum"/>
            <person name="King R."/>
        </authorList>
    </citation>
    <scope>NUCLEOTIDE SEQUENCE</scope>
</reference>
<dbReference type="GO" id="GO:0051707">
    <property type="term" value="P:response to other organism"/>
    <property type="evidence" value="ECO:0007669"/>
    <property type="project" value="UniProtKB-ARBA"/>
</dbReference>
<dbReference type="EMBL" id="OU893335">
    <property type="protein sequence ID" value="CAG9791797.1"/>
    <property type="molecule type" value="Genomic_DNA"/>
</dbReference>
<organism evidence="2 3">
    <name type="scientific">Diatraea saccharalis</name>
    <name type="common">sugarcane borer</name>
    <dbReference type="NCBI Taxonomy" id="40085"/>
    <lineage>
        <taxon>Eukaryota</taxon>
        <taxon>Metazoa</taxon>
        <taxon>Ecdysozoa</taxon>
        <taxon>Arthropoda</taxon>
        <taxon>Hexapoda</taxon>
        <taxon>Insecta</taxon>
        <taxon>Pterygota</taxon>
        <taxon>Neoptera</taxon>
        <taxon>Endopterygota</taxon>
        <taxon>Lepidoptera</taxon>
        <taxon>Glossata</taxon>
        <taxon>Ditrysia</taxon>
        <taxon>Pyraloidea</taxon>
        <taxon>Crambidae</taxon>
        <taxon>Crambinae</taxon>
        <taxon>Diatraea</taxon>
    </lineage>
</organism>
<gene>
    <name evidence="2" type="ORF">DIATSA_LOCUS9387</name>
</gene>
<evidence type="ECO:0008006" key="4">
    <source>
        <dbReference type="Google" id="ProtNLM"/>
    </source>
</evidence>
<dbReference type="Proteomes" id="UP001153714">
    <property type="component" value="Chromosome 4"/>
</dbReference>
<dbReference type="AlphaFoldDB" id="A0A9N9R8P0"/>
<feature type="signal peptide" evidence="1">
    <location>
        <begin position="1"/>
        <end position="23"/>
    </location>
</feature>
<keyword evidence="1" id="KW-0732">Signal</keyword>
<evidence type="ECO:0000256" key="1">
    <source>
        <dbReference type="SAM" id="SignalP"/>
    </source>
</evidence>
<keyword evidence="3" id="KW-1185">Reference proteome</keyword>
<sequence>MWRRCVIAIPVVAIAAASVPAVAESELKPDGSIMTRDSGCDPFGCNQHCIRMGYARGVCIGSYCQCRSRKRRSLPQSEFQNIESASLKKRSFLEAEYHIPERKRKGETRASCDPYGCDVFCRKMGYKRGVCVGYCQCRTV</sequence>
<name>A0A9N9R8P0_9NEOP</name>
<evidence type="ECO:0000313" key="3">
    <source>
        <dbReference type="Proteomes" id="UP001153714"/>
    </source>
</evidence>
<reference evidence="2" key="1">
    <citation type="submission" date="2021-12" db="EMBL/GenBank/DDBJ databases">
        <authorList>
            <person name="King R."/>
        </authorList>
    </citation>
    <scope>NUCLEOTIDE SEQUENCE</scope>
</reference>
<proteinExistence type="predicted"/>
<dbReference type="OrthoDB" id="7205626at2759"/>
<dbReference type="Gene3D" id="3.30.30.10">
    <property type="entry name" value="Knottin, scorpion toxin-like"/>
    <property type="match status" value="2"/>
</dbReference>